<name>A0A1Q5Q606_9ACTO</name>
<feature type="region of interest" description="Disordered" evidence="1">
    <location>
        <begin position="50"/>
        <end position="82"/>
    </location>
</feature>
<protein>
    <submittedName>
        <fullName evidence="2">Uncharacterized protein</fullName>
    </submittedName>
</protein>
<dbReference type="Proteomes" id="UP000185628">
    <property type="component" value="Unassembled WGS sequence"/>
</dbReference>
<evidence type="ECO:0000256" key="1">
    <source>
        <dbReference type="SAM" id="MobiDB-lite"/>
    </source>
</evidence>
<dbReference type="RefSeq" id="WP_073715368.1">
    <property type="nucleotide sequence ID" value="NZ_MQVR01000001.1"/>
</dbReference>
<evidence type="ECO:0000313" key="2">
    <source>
        <dbReference type="EMBL" id="OKL55142.1"/>
    </source>
</evidence>
<keyword evidence="3" id="KW-1185">Reference proteome</keyword>
<comment type="caution">
    <text evidence="2">The sequence shown here is derived from an EMBL/GenBank/DDBJ whole genome shotgun (WGS) entry which is preliminary data.</text>
</comment>
<evidence type="ECO:0000313" key="3">
    <source>
        <dbReference type="Proteomes" id="UP000185628"/>
    </source>
</evidence>
<organism evidence="2 3">
    <name type="scientific">Bowdeniella nasicola</name>
    <dbReference type="NCBI Taxonomy" id="208480"/>
    <lineage>
        <taxon>Bacteria</taxon>
        <taxon>Bacillati</taxon>
        <taxon>Actinomycetota</taxon>
        <taxon>Actinomycetes</taxon>
        <taxon>Actinomycetales</taxon>
        <taxon>Actinomycetaceae</taxon>
        <taxon>Bowdeniella</taxon>
    </lineage>
</organism>
<gene>
    <name evidence="2" type="ORF">BSZ39_00100</name>
</gene>
<accession>A0A1Q5Q606</accession>
<sequence>MNPQARLTAAEIIALTTEVLGSLDDLERGVVPNRVAALVAASPALRERVDRARARQEAQATDAPDAVSGAPDEDPGVSRPGAHYELLGAHVTWRDEIASVRGEVEHRDGGDAAGEYLALHMTVRVSPAGACVGDAESPVGDGDAHARPAWQVETLSLRPAAGAQRRPM</sequence>
<proteinExistence type="predicted"/>
<dbReference type="AlphaFoldDB" id="A0A1Q5Q606"/>
<reference evidence="3" key="1">
    <citation type="submission" date="2016-12" db="EMBL/GenBank/DDBJ databases">
        <authorList>
            <person name="Meng X."/>
        </authorList>
    </citation>
    <scope>NUCLEOTIDE SEQUENCE [LARGE SCALE GENOMIC DNA]</scope>
    <source>
        <strain evidence="3">DSM 19116</strain>
    </source>
</reference>
<dbReference type="EMBL" id="MQVR01000001">
    <property type="protein sequence ID" value="OKL55142.1"/>
    <property type="molecule type" value="Genomic_DNA"/>
</dbReference>